<reference evidence="3" key="1">
    <citation type="submission" date="2022-11" db="UniProtKB">
        <authorList>
            <consortium name="WormBaseParasite"/>
        </authorList>
    </citation>
    <scope>IDENTIFICATION</scope>
</reference>
<keyword evidence="2" id="KW-1185">Reference proteome</keyword>
<protein>
    <submittedName>
        <fullName evidence="3">Uncharacterized protein</fullName>
    </submittedName>
</protein>
<organism evidence="2 3">
    <name type="scientific">Plectus sambesii</name>
    <dbReference type="NCBI Taxonomy" id="2011161"/>
    <lineage>
        <taxon>Eukaryota</taxon>
        <taxon>Metazoa</taxon>
        <taxon>Ecdysozoa</taxon>
        <taxon>Nematoda</taxon>
        <taxon>Chromadorea</taxon>
        <taxon>Plectida</taxon>
        <taxon>Plectina</taxon>
        <taxon>Plectoidea</taxon>
        <taxon>Plectidae</taxon>
        <taxon>Plectus</taxon>
    </lineage>
</organism>
<sequence length="143" mass="16643">AFLEENEEERRSRMHEVGIQTGVLARVQHIFEQKQEEQQPSTSYLEVRRSMKTVPPESLMRGRIRSTTSLRTGEGSGSSTSTHSLHEGEEEAEQPEIDPQLTARHGRFWERQQTVGDLRSRLEKAQADQEKEKEMEKQRPRED</sequence>
<evidence type="ECO:0000313" key="3">
    <source>
        <dbReference type="WBParaSite" id="PSAMB.scaffold7768size7138.g30504.t1"/>
    </source>
</evidence>
<proteinExistence type="predicted"/>
<feature type="region of interest" description="Disordered" evidence="1">
    <location>
        <begin position="50"/>
        <end position="143"/>
    </location>
</feature>
<feature type="compositionally biased region" description="Basic and acidic residues" evidence="1">
    <location>
        <begin position="118"/>
        <end position="143"/>
    </location>
</feature>
<dbReference type="Proteomes" id="UP000887566">
    <property type="component" value="Unplaced"/>
</dbReference>
<accession>A0A914XDN8</accession>
<dbReference type="WBParaSite" id="PSAMB.scaffold7768size7138.g30504.t1">
    <property type="protein sequence ID" value="PSAMB.scaffold7768size7138.g30504.t1"/>
    <property type="gene ID" value="PSAMB.scaffold7768size7138.g30504"/>
</dbReference>
<evidence type="ECO:0000313" key="2">
    <source>
        <dbReference type="Proteomes" id="UP000887566"/>
    </source>
</evidence>
<dbReference type="AlphaFoldDB" id="A0A914XDN8"/>
<evidence type="ECO:0000256" key="1">
    <source>
        <dbReference type="SAM" id="MobiDB-lite"/>
    </source>
</evidence>
<name>A0A914XDN8_9BILA</name>
<feature type="compositionally biased region" description="Low complexity" evidence="1">
    <location>
        <begin position="65"/>
        <end position="83"/>
    </location>
</feature>